<feature type="transmembrane region" description="Helical" evidence="5">
    <location>
        <begin position="12"/>
        <end position="32"/>
    </location>
</feature>
<dbReference type="InterPro" id="IPR007318">
    <property type="entry name" value="Phopholipid_MeTrfase"/>
</dbReference>
<evidence type="ECO:0000313" key="7">
    <source>
        <dbReference type="EMBL" id="HFJ54376.1"/>
    </source>
</evidence>
<reference evidence="6" key="1">
    <citation type="journal article" date="2020" name="mSystems">
        <title>Genome- and Community-Level Interaction Insights into Carbon Utilization and Element Cycling Functions of Hydrothermarchaeota in Hydrothermal Sediment.</title>
        <authorList>
            <person name="Zhou Z."/>
            <person name="Liu Y."/>
            <person name="Xu W."/>
            <person name="Pan J."/>
            <person name="Luo Z.H."/>
            <person name="Li M."/>
        </authorList>
    </citation>
    <scope>NUCLEOTIDE SEQUENCE [LARGE SCALE GENOMIC DNA]</scope>
    <source>
        <strain evidence="6">SpSt-265</strain>
        <strain evidence="7">SpSt-465</strain>
    </source>
</reference>
<comment type="subcellular location">
    <subcellularLocation>
        <location evidence="1">Endomembrane system</location>
        <topology evidence="1">Multi-pass membrane protein</topology>
    </subcellularLocation>
</comment>
<evidence type="ECO:0000256" key="3">
    <source>
        <dbReference type="ARBA" id="ARBA00022989"/>
    </source>
</evidence>
<evidence type="ECO:0000256" key="2">
    <source>
        <dbReference type="ARBA" id="ARBA00022692"/>
    </source>
</evidence>
<evidence type="ECO:0000256" key="1">
    <source>
        <dbReference type="ARBA" id="ARBA00004127"/>
    </source>
</evidence>
<keyword evidence="4 5" id="KW-0472">Membrane</keyword>
<protein>
    <submittedName>
        <fullName evidence="6">Uncharacterized protein</fullName>
    </submittedName>
</protein>
<dbReference type="PROSITE" id="PS50244">
    <property type="entry name" value="S5A_REDUCTASE"/>
    <property type="match status" value="1"/>
</dbReference>
<sequence length="240" mass="27658">MSGFNLHFRWGRFIWTVLVTIYFLIFFTNFFHDAAPERAILPTLFAWIFVLWLGLEYYFGSPFFQSGVVEPHGFWRALFAFYVYPLLGYLGADYIWWRLTQIPLPPVIFGVLGLLIFALGTWLRLGSLFGILSIIQRKSGSGELLIPAKRFLGLRFQRLCRHPRYLGTLIQLLGAALVFNSWGGVVLVLALGLPLIWAQVRYEERVLQANMKPDYEAYSRTVPVLLPVPNRHPHKTAHQA</sequence>
<keyword evidence="3 5" id="KW-1133">Transmembrane helix</keyword>
<evidence type="ECO:0000256" key="5">
    <source>
        <dbReference type="SAM" id="Phobius"/>
    </source>
</evidence>
<dbReference type="EMBL" id="DSLG01000001">
    <property type="protein sequence ID" value="HEA86398.1"/>
    <property type="molecule type" value="Genomic_DNA"/>
</dbReference>
<name>A0A7C1NCY0_UNCW3</name>
<dbReference type="Pfam" id="PF04191">
    <property type="entry name" value="PEMT"/>
    <property type="match status" value="1"/>
</dbReference>
<gene>
    <name evidence="6" type="ORF">ENP94_00065</name>
    <name evidence="7" type="ORF">ENS16_06795</name>
</gene>
<dbReference type="EMBL" id="DSTU01000008">
    <property type="protein sequence ID" value="HFJ54376.1"/>
    <property type="molecule type" value="Genomic_DNA"/>
</dbReference>
<dbReference type="Gene3D" id="1.20.120.1630">
    <property type="match status" value="1"/>
</dbReference>
<feature type="transmembrane region" description="Helical" evidence="5">
    <location>
        <begin position="172"/>
        <end position="197"/>
    </location>
</feature>
<feature type="transmembrane region" description="Helical" evidence="5">
    <location>
        <begin position="39"/>
        <end position="59"/>
    </location>
</feature>
<dbReference type="GO" id="GO:0012505">
    <property type="term" value="C:endomembrane system"/>
    <property type="evidence" value="ECO:0007669"/>
    <property type="project" value="UniProtKB-SubCell"/>
</dbReference>
<evidence type="ECO:0000313" key="6">
    <source>
        <dbReference type="EMBL" id="HEA86398.1"/>
    </source>
</evidence>
<keyword evidence="2 5" id="KW-0812">Transmembrane</keyword>
<comment type="caution">
    <text evidence="6">The sequence shown here is derived from an EMBL/GenBank/DDBJ whole genome shotgun (WGS) entry which is preliminary data.</text>
</comment>
<dbReference type="AlphaFoldDB" id="A0A7C1NCY0"/>
<accession>A0A7C1NCY0</accession>
<organism evidence="6">
    <name type="scientific">candidate division WOR-3 bacterium</name>
    <dbReference type="NCBI Taxonomy" id="2052148"/>
    <lineage>
        <taxon>Bacteria</taxon>
        <taxon>Bacteria division WOR-3</taxon>
    </lineage>
</organism>
<proteinExistence type="predicted"/>
<feature type="transmembrane region" description="Helical" evidence="5">
    <location>
        <begin position="109"/>
        <end position="135"/>
    </location>
</feature>
<feature type="transmembrane region" description="Helical" evidence="5">
    <location>
        <begin position="79"/>
        <end position="97"/>
    </location>
</feature>
<evidence type="ECO:0000256" key="4">
    <source>
        <dbReference type="ARBA" id="ARBA00023136"/>
    </source>
</evidence>